<evidence type="ECO:0000256" key="1">
    <source>
        <dbReference type="PROSITE-ProRule" id="PRU00325"/>
    </source>
</evidence>
<dbReference type="InterPro" id="IPR007527">
    <property type="entry name" value="Znf_SWIM"/>
</dbReference>
<accession>A0ABR0P0U6</accession>
<gene>
    <name evidence="3" type="ORF">PVK06_027657</name>
</gene>
<name>A0ABR0P0U6_GOSAR</name>
<dbReference type="PROSITE" id="PS51257">
    <property type="entry name" value="PROKAR_LIPOPROTEIN"/>
    <property type="match status" value="1"/>
</dbReference>
<evidence type="ECO:0000259" key="2">
    <source>
        <dbReference type="PROSITE" id="PS50966"/>
    </source>
</evidence>
<dbReference type="Pfam" id="PF04434">
    <property type="entry name" value="SWIM"/>
    <property type="match status" value="1"/>
</dbReference>
<dbReference type="PROSITE" id="PS50966">
    <property type="entry name" value="ZF_SWIM"/>
    <property type="match status" value="1"/>
</dbReference>
<organism evidence="3 4">
    <name type="scientific">Gossypium arboreum</name>
    <name type="common">Tree cotton</name>
    <name type="synonym">Gossypium nanking</name>
    <dbReference type="NCBI Taxonomy" id="29729"/>
    <lineage>
        <taxon>Eukaryota</taxon>
        <taxon>Viridiplantae</taxon>
        <taxon>Streptophyta</taxon>
        <taxon>Embryophyta</taxon>
        <taxon>Tracheophyta</taxon>
        <taxon>Spermatophyta</taxon>
        <taxon>Magnoliopsida</taxon>
        <taxon>eudicotyledons</taxon>
        <taxon>Gunneridae</taxon>
        <taxon>Pentapetalae</taxon>
        <taxon>rosids</taxon>
        <taxon>malvids</taxon>
        <taxon>Malvales</taxon>
        <taxon>Malvaceae</taxon>
        <taxon>Malvoideae</taxon>
        <taxon>Gossypium</taxon>
    </lineage>
</organism>
<keyword evidence="4" id="KW-1185">Reference proteome</keyword>
<proteinExistence type="predicted"/>
<reference evidence="3 4" key="1">
    <citation type="submission" date="2023-03" db="EMBL/GenBank/DDBJ databases">
        <title>WGS of Gossypium arboreum.</title>
        <authorList>
            <person name="Yu D."/>
        </authorList>
    </citation>
    <scope>NUCLEOTIDE SEQUENCE [LARGE SCALE GENOMIC DNA]</scope>
    <source>
        <tissue evidence="3">Leaf</tissue>
    </source>
</reference>
<keyword evidence="1" id="KW-0862">Zinc</keyword>
<evidence type="ECO:0000313" key="4">
    <source>
        <dbReference type="Proteomes" id="UP001358586"/>
    </source>
</evidence>
<feature type="domain" description="SWIM-type" evidence="2">
    <location>
        <begin position="6"/>
        <end position="38"/>
    </location>
</feature>
<sequence length="119" mass="13622">MLGASYRVDLSERACDCEWFQVLWFPCAHLIIACGSLRIEYTPYINCVYRLWSMHSVWNPEFPSILDKSTWAASVQRAIRVGTEHGPVPCLASLKEYIIGIVKENVCHMVVDNSRDITE</sequence>
<evidence type="ECO:0000313" key="3">
    <source>
        <dbReference type="EMBL" id="KAK5812236.1"/>
    </source>
</evidence>
<keyword evidence="1" id="KW-0479">Metal-binding</keyword>
<protein>
    <recommendedName>
        <fullName evidence="2">SWIM-type domain-containing protein</fullName>
    </recommendedName>
</protein>
<dbReference type="EMBL" id="JARKNE010000008">
    <property type="protein sequence ID" value="KAK5812236.1"/>
    <property type="molecule type" value="Genomic_DNA"/>
</dbReference>
<keyword evidence="1" id="KW-0863">Zinc-finger</keyword>
<dbReference type="Proteomes" id="UP001358586">
    <property type="component" value="Chromosome 8"/>
</dbReference>
<comment type="caution">
    <text evidence="3">The sequence shown here is derived from an EMBL/GenBank/DDBJ whole genome shotgun (WGS) entry which is preliminary data.</text>
</comment>